<organism evidence="2 3">
    <name type="scientific">Pseudomonas fluorescens</name>
    <dbReference type="NCBI Taxonomy" id="294"/>
    <lineage>
        <taxon>Bacteria</taxon>
        <taxon>Pseudomonadati</taxon>
        <taxon>Pseudomonadota</taxon>
        <taxon>Gammaproteobacteria</taxon>
        <taxon>Pseudomonadales</taxon>
        <taxon>Pseudomonadaceae</taxon>
        <taxon>Pseudomonas</taxon>
    </lineage>
</organism>
<evidence type="ECO:0000313" key="3">
    <source>
        <dbReference type="Proteomes" id="UP000379480"/>
    </source>
</evidence>
<evidence type="ECO:0000256" key="1">
    <source>
        <dbReference type="SAM" id="SignalP"/>
    </source>
</evidence>
<accession>A0A5E7FW61</accession>
<keyword evidence="1" id="KW-0732">Signal</keyword>
<name>A0A5E7FW61_PSEFL</name>
<dbReference type="AlphaFoldDB" id="A0A5E7FW61"/>
<dbReference type="Proteomes" id="UP000379480">
    <property type="component" value="Unassembled WGS sequence"/>
</dbReference>
<dbReference type="OrthoDB" id="6630718at2"/>
<dbReference type="EMBL" id="CABVHY010000046">
    <property type="protein sequence ID" value="VVO42537.1"/>
    <property type="molecule type" value="Genomic_DNA"/>
</dbReference>
<evidence type="ECO:0000313" key="2">
    <source>
        <dbReference type="EMBL" id="VVO42537.1"/>
    </source>
</evidence>
<dbReference type="RefSeq" id="WP_150807204.1">
    <property type="nucleotide sequence ID" value="NZ_CABVHY010000046.1"/>
</dbReference>
<sequence length="170" mass="19032" precursor="true">MNMFMPAFVIASLVIVSGSVVAKNNDENLCEPSEIEIASCQLEGRYKKIISICASEQKELVSYYFGTKNKIELSVEFSSGSKIYRWQDADTYVTFIGFNRNEYSYVFGIPQETLGAKAFLLVKKSKAPLDFNSPRLCTSNSFGEKNLQSVAIDDVDDKTVRSEGFLFPPD</sequence>
<gene>
    <name evidence="2" type="ORF">PS723_06025</name>
</gene>
<feature type="chain" id="PRO_5022726644" description="Secreted protein" evidence="1">
    <location>
        <begin position="23"/>
        <end position="170"/>
    </location>
</feature>
<reference evidence="2 3" key="1">
    <citation type="submission" date="2019-09" db="EMBL/GenBank/DDBJ databases">
        <authorList>
            <person name="Chandra G."/>
            <person name="Truman W A."/>
        </authorList>
    </citation>
    <scope>NUCLEOTIDE SEQUENCE [LARGE SCALE GENOMIC DNA]</scope>
    <source>
        <strain evidence="2">PS723</strain>
    </source>
</reference>
<protein>
    <recommendedName>
        <fullName evidence="4">Secreted protein</fullName>
    </recommendedName>
</protein>
<evidence type="ECO:0008006" key="4">
    <source>
        <dbReference type="Google" id="ProtNLM"/>
    </source>
</evidence>
<feature type="signal peptide" evidence="1">
    <location>
        <begin position="1"/>
        <end position="22"/>
    </location>
</feature>
<proteinExistence type="predicted"/>